<dbReference type="InParanoid" id="A0A165PDQ4"/>
<dbReference type="InterPro" id="IPR015421">
    <property type="entry name" value="PyrdxlP-dep_Trfase_major"/>
</dbReference>
<dbReference type="OrthoDB" id="10261951at2759"/>
<name>A0A165PDQ4_EXIGL</name>
<dbReference type="FunFam" id="3.40.640.10:FF:000030">
    <property type="entry name" value="Low-specificity L-threonine aldolase"/>
    <property type="match status" value="1"/>
</dbReference>
<dbReference type="Proteomes" id="UP000077266">
    <property type="component" value="Unassembled WGS sequence"/>
</dbReference>
<accession>A0A165PDQ4</accession>
<dbReference type="InterPro" id="IPR001597">
    <property type="entry name" value="ArAA_b-elim_lyase/Thr_aldolase"/>
</dbReference>
<evidence type="ECO:0000256" key="1">
    <source>
        <dbReference type="ARBA" id="ARBA00001933"/>
    </source>
</evidence>
<evidence type="ECO:0000313" key="7">
    <source>
        <dbReference type="EMBL" id="KZW02025.1"/>
    </source>
</evidence>
<dbReference type="InterPro" id="IPR023603">
    <property type="entry name" value="Low_specificity_L-TA-like"/>
</dbReference>
<proteinExistence type="inferred from homology"/>
<dbReference type="InterPro" id="IPR015422">
    <property type="entry name" value="PyrdxlP-dep_Trfase_small"/>
</dbReference>
<dbReference type="InterPro" id="IPR015424">
    <property type="entry name" value="PyrdxlP-dep_Trfase"/>
</dbReference>
<evidence type="ECO:0000256" key="5">
    <source>
        <dbReference type="PIRSR" id="PIRSR017617-1"/>
    </source>
</evidence>
<keyword evidence="8" id="KW-1185">Reference proteome</keyword>
<dbReference type="GO" id="GO:0006545">
    <property type="term" value="P:glycine biosynthetic process"/>
    <property type="evidence" value="ECO:0007669"/>
    <property type="project" value="TreeGrafter"/>
</dbReference>
<keyword evidence="4" id="KW-0456">Lyase</keyword>
<organism evidence="7 8">
    <name type="scientific">Exidia glandulosa HHB12029</name>
    <dbReference type="NCBI Taxonomy" id="1314781"/>
    <lineage>
        <taxon>Eukaryota</taxon>
        <taxon>Fungi</taxon>
        <taxon>Dikarya</taxon>
        <taxon>Basidiomycota</taxon>
        <taxon>Agaricomycotina</taxon>
        <taxon>Agaricomycetes</taxon>
        <taxon>Auriculariales</taxon>
        <taxon>Exidiaceae</taxon>
        <taxon>Exidia</taxon>
    </lineage>
</organism>
<dbReference type="PIRSF" id="PIRSF017617">
    <property type="entry name" value="Thr_aldolase"/>
    <property type="match status" value="1"/>
</dbReference>
<comment type="similarity">
    <text evidence="2">Belongs to the threonine aldolase family.</text>
</comment>
<evidence type="ECO:0000259" key="6">
    <source>
        <dbReference type="Pfam" id="PF01212"/>
    </source>
</evidence>
<dbReference type="PANTHER" id="PTHR48097">
    <property type="entry name" value="L-THREONINE ALDOLASE-RELATED"/>
    <property type="match status" value="1"/>
</dbReference>
<evidence type="ECO:0000313" key="8">
    <source>
        <dbReference type="Proteomes" id="UP000077266"/>
    </source>
</evidence>
<dbReference type="EMBL" id="KV425890">
    <property type="protein sequence ID" value="KZW02025.1"/>
    <property type="molecule type" value="Genomic_DNA"/>
</dbReference>
<sequence length="394" mass="42005">MEAARAKVAQEVRFDINASNQAEVNAKAYRAIARSFVSDTVTVPTPEMYQYAMLGSLGDDVFHEPHTQALEAHLAKITGKEAALYVSSGTQSNQLALRAHLTQPPHSVLMDIRAHVNVHEGGGLAYHCGAATVAITPTNGHHITLDEVKKHIILDNQLGHAAVTRVIELENTLNGTIFPQDEIVAISDFAHSKGVLMHLDGARLWHVAAETGKSLTELCAPFDSVNMCFSKGLGAPIGSILAGPKDFIARARVLRKLFGGGMRQTGFLAAAAAYALTNNFPRLPAVHKLAQKLEAGLEALGVTITSRAETCMVFFSCEGLGFDASEVVKRAEALPDPITLFGERLVVHIQTSEEAVDDLLALFKALIEEKRAAGLANGVATNGSATSASPYVKA</sequence>
<comment type="cofactor">
    <cofactor evidence="1">
        <name>pyridoxal 5'-phosphate</name>
        <dbReference type="ChEBI" id="CHEBI:597326"/>
    </cofactor>
</comment>
<dbReference type="PANTHER" id="PTHR48097:SF9">
    <property type="entry name" value="L-THREONINE ALDOLASE"/>
    <property type="match status" value="1"/>
</dbReference>
<keyword evidence="3" id="KW-0663">Pyridoxal phosphate</keyword>
<reference evidence="7 8" key="1">
    <citation type="journal article" date="2016" name="Mol. Biol. Evol.">
        <title>Comparative Genomics of Early-Diverging Mushroom-Forming Fungi Provides Insights into the Origins of Lignocellulose Decay Capabilities.</title>
        <authorList>
            <person name="Nagy L.G."/>
            <person name="Riley R."/>
            <person name="Tritt A."/>
            <person name="Adam C."/>
            <person name="Daum C."/>
            <person name="Floudas D."/>
            <person name="Sun H."/>
            <person name="Yadav J.S."/>
            <person name="Pangilinan J."/>
            <person name="Larsson K.H."/>
            <person name="Matsuura K."/>
            <person name="Barry K."/>
            <person name="Labutti K."/>
            <person name="Kuo R."/>
            <person name="Ohm R.A."/>
            <person name="Bhattacharya S.S."/>
            <person name="Shirouzu T."/>
            <person name="Yoshinaga Y."/>
            <person name="Martin F.M."/>
            <person name="Grigoriev I.V."/>
            <person name="Hibbett D.S."/>
        </authorList>
    </citation>
    <scope>NUCLEOTIDE SEQUENCE [LARGE SCALE GENOMIC DNA]</scope>
    <source>
        <strain evidence="7 8">HHB12029</strain>
    </source>
</reference>
<evidence type="ECO:0000256" key="4">
    <source>
        <dbReference type="ARBA" id="ARBA00023239"/>
    </source>
</evidence>
<dbReference type="NCBIfam" id="NF041359">
    <property type="entry name" value="GntG_guanitoxin"/>
    <property type="match status" value="1"/>
</dbReference>
<dbReference type="AlphaFoldDB" id="A0A165PDQ4"/>
<dbReference type="GO" id="GO:0005829">
    <property type="term" value="C:cytosol"/>
    <property type="evidence" value="ECO:0007669"/>
    <property type="project" value="TreeGrafter"/>
</dbReference>
<feature type="modified residue" description="N6-(pyridoxal phosphate)lysine" evidence="5">
    <location>
        <position position="231"/>
    </location>
</feature>
<feature type="domain" description="Aromatic amino acid beta-eliminating lyase/threonine aldolase" evidence="6">
    <location>
        <begin position="36"/>
        <end position="315"/>
    </location>
</feature>
<dbReference type="SUPFAM" id="SSF53383">
    <property type="entry name" value="PLP-dependent transferases"/>
    <property type="match status" value="1"/>
</dbReference>
<dbReference type="GO" id="GO:0006567">
    <property type="term" value="P:L-threonine catabolic process"/>
    <property type="evidence" value="ECO:0007669"/>
    <property type="project" value="TreeGrafter"/>
</dbReference>
<protein>
    <submittedName>
        <fullName evidence="7">Threonine aldolase</fullName>
    </submittedName>
</protein>
<dbReference type="FunCoup" id="A0A165PDQ4">
    <property type="interactions" value="415"/>
</dbReference>
<dbReference type="GO" id="GO:0008732">
    <property type="term" value="F:L-allo-threonine aldolase activity"/>
    <property type="evidence" value="ECO:0007669"/>
    <property type="project" value="TreeGrafter"/>
</dbReference>
<dbReference type="STRING" id="1314781.A0A165PDQ4"/>
<evidence type="ECO:0000256" key="3">
    <source>
        <dbReference type="ARBA" id="ARBA00022898"/>
    </source>
</evidence>
<dbReference type="Gene3D" id="3.90.1150.10">
    <property type="entry name" value="Aspartate Aminotransferase, domain 1"/>
    <property type="match status" value="1"/>
</dbReference>
<dbReference type="Pfam" id="PF01212">
    <property type="entry name" value="Beta_elim_lyase"/>
    <property type="match status" value="1"/>
</dbReference>
<dbReference type="Gene3D" id="3.40.640.10">
    <property type="entry name" value="Type I PLP-dependent aspartate aminotransferase-like (Major domain)"/>
    <property type="match status" value="1"/>
</dbReference>
<evidence type="ECO:0000256" key="2">
    <source>
        <dbReference type="ARBA" id="ARBA00006966"/>
    </source>
</evidence>
<gene>
    <name evidence="7" type="ORF">EXIGLDRAFT_510794</name>
</gene>